<proteinExistence type="predicted"/>
<sequence length="621" mass="70548">MGNSMIGHFIKNNEFVFVLLVAVILSFAVFGNGIFNDFTFDDVSVVQNRGDLKDPSNFFNLFVSPYHHLKKIGLFRPFTMASYAINHYVNDIILPDSATSFQQAAGFRVVNIIIHALNSFLVFWLVNYLFKNRFLSYATFLLFLVHPIHTEAVTPIVGRAELLAFLWSLVATYFFVKKDILLSSTSFLLAMFSKEIALMVLPIIFYIDRTLVRNNFFSAVKRISFFALPLGIYSLLRYKALGAYFLGDATTTIVENPLKFISLGERVPTAFKVLYLYLERMIWPVHLSADYSYSTISPVNSFANLTFLIGAGFFVFLLWLLVSGRMHQRSVAEGFGGLLSIGAFGALVFLVPYLMISNLIKPVGTIMGERLMYFPSFGFILLFSYLLFKLSEKISKKIIYVALALIIIFFSARTIIRNRDWRDARTLFTATLKESPNSLIARMAMVAVHIKDDEWDEAKEQLNISLGIYENNSRVQNLWGIIADHEGDQKLAEERYLRSLEFNPDAVSAQINLAELYAKQGRLEEEGAMFKKVIEFYPVTEYVVRYAYTQIALNNPDEAIGAVGYYLGDDLNHPDISALAGTAYFVKGDYKQALLYLKRSVELGNTAPEIKEMLQISERNL</sequence>
<dbReference type="GO" id="GO:0035269">
    <property type="term" value="P:protein O-linked glycosylation via mannose"/>
    <property type="evidence" value="ECO:0007669"/>
    <property type="project" value="TreeGrafter"/>
</dbReference>
<evidence type="ECO:0000256" key="1">
    <source>
        <dbReference type="ARBA" id="ARBA00022737"/>
    </source>
</evidence>
<organism evidence="4 5">
    <name type="scientific">Candidatus Nomurabacteria bacterium RIFCSPLOWO2_02_FULL_40_10</name>
    <dbReference type="NCBI Taxonomy" id="1801786"/>
    <lineage>
        <taxon>Bacteria</taxon>
        <taxon>Candidatus Nomuraibacteriota</taxon>
    </lineage>
</organism>
<evidence type="ECO:0000256" key="2">
    <source>
        <dbReference type="ARBA" id="ARBA00022803"/>
    </source>
</evidence>
<keyword evidence="1" id="KW-0677">Repeat</keyword>
<dbReference type="Gene3D" id="1.25.40.10">
    <property type="entry name" value="Tetratricopeptide repeat domain"/>
    <property type="match status" value="1"/>
</dbReference>
<feature type="transmembrane region" description="Helical" evidence="3">
    <location>
        <begin position="397"/>
        <end position="416"/>
    </location>
</feature>
<comment type="caution">
    <text evidence="4">The sequence shown here is derived from an EMBL/GenBank/DDBJ whole genome shotgun (WGS) entry which is preliminary data.</text>
</comment>
<feature type="transmembrane region" description="Helical" evidence="3">
    <location>
        <begin position="156"/>
        <end position="176"/>
    </location>
</feature>
<dbReference type="SMART" id="SM00028">
    <property type="entry name" value="TPR"/>
    <property type="match status" value="3"/>
</dbReference>
<dbReference type="GO" id="GO:0030968">
    <property type="term" value="P:endoplasmic reticulum unfolded protein response"/>
    <property type="evidence" value="ECO:0007669"/>
    <property type="project" value="TreeGrafter"/>
</dbReference>
<dbReference type="AlphaFoldDB" id="A0A1F6Y069"/>
<dbReference type="Pfam" id="PF14559">
    <property type="entry name" value="TPR_19"/>
    <property type="match status" value="1"/>
</dbReference>
<reference evidence="4 5" key="1">
    <citation type="journal article" date="2016" name="Nat. Commun.">
        <title>Thousands of microbial genomes shed light on interconnected biogeochemical processes in an aquifer system.</title>
        <authorList>
            <person name="Anantharaman K."/>
            <person name="Brown C.T."/>
            <person name="Hug L.A."/>
            <person name="Sharon I."/>
            <person name="Castelle C.J."/>
            <person name="Probst A.J."/>
            <person name="Thomas B.C."/>
            <person name="Singh A."/>
            <person name="Wilkins M.J."/>
            <person name="Karaoz U."/>
            <person name="Brodie E.L."/>
            <person name="Williams K.H."/>
            <person name="Hubbard S.S."/>
            <person name="Banfield J.F."/>
        </authorList>
    </citation>
    <scope>NUCLEOTIDE SEQUENCE [LARGE SCALE GENOMIC DNA]</scope>
</reference>
<evidence type="ECO:0000313" key="5">
    <source>
        <dbReference type="Proteomes" id="UP000176479"/>
    </source>
</evidence>
<protein>
    <submittedName>
        <fullName evidence="4">Uncharacterized protein</fullName>
    </submittedName>
</protein>
<feature type="transmembrane region" description="Helical" evidence="3">
    <location>
        <begin position="15"/>
        <end position="35"/>
    </location>
</feature>
<dbReference type="InterPro" id="IPR052346">
    <property type="entry name" value="O-mannosyl-transferase_TMTC"/>
</dbReference>
<evidence type="ECO:0000313" key="4">
    <source>
        <dbReference type="EMBL" id="OGI99648.1"/>
    </source>
</evidence>
<accession>A0A1F6Y069</accession>
<feature type="transmembrane region" description="Helical" evidence="3">
    <location>
        <begin position="334"/>
        <end position="359"/>
    </location>
</feature>
<dbReference type="PANTHER" id="PTHR44227">
    <property type="match status" value="1"/>
</dbReference>
<dbReference type="EMBL" id="MFVK01000014">
    <property type="protein sequence ID" value="OGI99648.1"/>
    <property type="molecule type" value="Genomic_DNA"/>
</dbReference>
<gene>
    <name evidence="4" type="ORF">A3H53_03035</name>
</gene>
<dbReference type="SUPFAM" id="SSF48452">
    <property type="entry name" value="TPR-like"/>
    <property type="match status" value="1"/>
</dbReference>
<feature type="transmembrane region" description="Helical" evidence="3">
    <location>
        <begin position="105"/>
        <end position="127"/>
    </location>
</feature>
<keyword evidence="3" id="KW-1133">Transmembrane helix</keyword>
<dbReference type="Pfam" id="PF13432">
    <property type="entry name" value="TPR_16"/>
    <property type="match status" value="2"/>
</dbReference>
<feature type="transmembrane region" description="Helical" evidence="3">
    <location>
        <begin position="302"/>
        <end position="322"/>
    </location>
</feature>
<feature type="transmembrane region" description="Helical" evidence="3">
    <location>
        <begin position="371"/>
        <end position="391"/>
    </location>
</feature>
<feature type="transmembrane region" description="Helical" evidence="3">
    <location>
        <begin position="219"/>
        <end position="236"/>
    </location>
</feature>
<keyword evidence="3" id="KW-0472">Membrane</keyword>
<dbReference type="GO" id="GO:0000030">
    <property type="term" value="F:mannosyltransferase activity"/>
    <property type="evidence" value="ECO:0007669"/>
    <property type="project" value="TreeGrafter"/>
</dbReference>
<dbReference type="UniPathway" id="UPA00378"/>
<dbReference type="Proteomes" id="UP000176479">
    <property type="component" value="Unassembled WGS sequence"/>
</dbReference>
<keyword evidence="2" id="KW-0802">TPR repeat</keyword>
<evidence type="ECO:0000256" key="3">
    <source>
        <dbReference type="SAM" id="Phobius"/>
    </source>
</evidence>
<dbReference type="PANTHER" id="PTHR44227:SF3">
    <property type="entry name" value="PROTEIN O-MANNOSYL-TRANSFERASE TMTC4"/>
    <property type="match status" value="1"/>
</dbReference>
<name>A0A1F6Y069_9BACT</name>
<dbReference type="InterPro" id="IPR011990">
    <property type="entry name" value="TPR-like_helical_dom_sf"/>
</dbReference>
<feature type="transmembrane region" description="Helical" evidence="3">
    <location>
        <begin position="188"/>
        <end position="207"/>
    </location>
</feature>
<keyword evidence="3" id="KW-0812">Transmembrane</keyword>
<dbReference type="InterPro" id="IPR019734">
    <property type="entry name" value="TPR_rpt"/>
</dbReference>